<comment type="similarity">
    <text evidence="2 4">Belongs to the bacterial solute-binding protein 3 family.</text>
</comment>
<organism evidence="8 9">
    <name type="scientific">Actinobacillus delphinicola</name>
    <dbReference type="NCBI Taxonomy" id="51161"/>
    <lineage>
        <taxon>Bacteria</taxon>
        <taxon>Pseudomonadati</taxon>
        <taxon>Pseudomonadota</taxon>
        <taxon>Gammaproteobacteria</taxon>
        <taxon>Pasteurellales</taxon>
        <taxon>Pasteurellaceae</taxon>
        <taxon>Actinobacillus</taxon>
    </lineage>
</organism>
<evidence type="ECO:0000256" key="3">
    <source>
        <dbReference type="ARBA" id="ARBA00022729"/>
    </source>
</evidence>
<evidence type="ECO:0000259" key="7">
    <source>
        <dbReference type="SMART" id="SM00079"/>
    </source>
</evidence>
<keyword evidence="9" id="KW-1185">Reference proteome</keyword>
<comment type="subcellular location">
    <subcellularLocation>
        <location evidence="1">Cell envelope</location>
    </subcellularLocation>
</comment>
<dbReference type="InterPro" id="IPR001638">
    <property type="entry name" value="Solute-binding_3/MltF_N"/>
</dbReference>
<protein>
    <submittedName>
        <fullName evidence="8">Amino acid ABC transporter periplasmic protein</fullName>
    </submittedName>
</protein>
<dbReference type="GO" id="GO:0015276">
    <property type="term" value="F:ligand-gated monoatomic ion channel activity"/>
    <property type="evidence" value="ECO:0007669"/>
    <property type="project" value="InterPro"/>
</dbReference>
<feature type="signal peptide" evidence="5">
    <location>
        <begin position="1"/>
        <end position="18"/>
    </location>
</feature>
<dbReference type="AlphaFoldDB" id="A0A448TRK3"/>
<dbReference type="OrthoDB" id="9768183at2"/>
<keyword evidence="3 5" id="KW-0732">Signal</keyword>
<proteinExistence type="inferred from homology"/>
<dbReference type="PANTHER" id="PTHR35936">
    <property type="entry name" value="MEMBRANE-BOUND LYTIC MUREIN TRANSGLYCOSYLASE F"/>
    <property type="match status" value="1"/>
</dbReference>
<dbReference type="Pfam" id="PF00497">
    <property type="entry name" value="SBP_bac_3"/>
    <property type="match status" value="1"/>
</dbReference>
<accession>A0A448TRK3</accession>
<reference evidence="8 9" key="1">
    <citation type="submission" date="2018-12" db="EMBL/GenBank/DDBJ databases">
        <authorList>
            <consortium name="Pathogen Informatics"/>
        </authorList>
    </citation>
    <scope>NUCLEOTIDE SEQUENCE [LARGE SCALE GENOMIC DNA]</scope>
    <source>
        <strain evidence="8 9">NCTC12871</strain>
    </source>
</reference>
<dbReference type="EMBL" id="LR134510">
    <property type="protein sequence ID" value="VEJ08629.1"/>
    <property type="molecule type" value="Genomic_DNA"/>
</dbReference>
<dbReference type="RefSeq" id="WP_126597874.1">
    <property type="nucleotide sequence ID" value="NZ_LR134510.1"/>
</dbReference>
<name>A0A448TRK3_9PAST</name>
<evidence type="ECO:0000256" key="2">
    <source>
        <dbReference type="ARBA" id="ARBA00010333"/>
    </source>
</evidence>
<dbReference type="InterPro" id="IPR018313">
    <property type="entry name" value="SBP_3_CS"/>
</dbReference>
<dbReference type="SMART" id="SM00062">
    <property type="entry name" value="PBPb"/>
    <property type="match status" value="1"/>
</dbReference>
<evidence type="ECO:0000259" key="6">
    <source>
        <dbReference type="SMART" id="SM00062"/>
    </source>
</evidence>
<evidence type="ECO:0000313" key="9">
    <source>
        <dbReference type="Proteomes" id="UP000279799"/>
    </source>
</evidence>
<evidence type="ECO:0000313" key="8">
    <source>
        <dbReference type="EMBL" id="VEJ08629.1"/>
    </source>
</evidence>
<dbReference type="SUPFAM" id="SSF53850">
    <property type="entry name" value="Periplasmic binding protein-like II"/>
    <property type="match status" value="1"/>
</dbReference>
<dbReference type="PROSITE" id="PS01039">
    <property type="entry name" value="SBP_BACTERIAL_3"/>
    <property type="match status" value="1"/>
</dbReference>
<gene>
    <name evidence="8" type="primary">artI</name>
    <name evidence="8" type="ORF">NCTC12871_00031</name>
</gene>
<dbReference type="SMART" id="SM00079">
    <property type="entry name" value="PBPe"/>
    <property type="match status" value="1"/>
</dbReference>
<dbReference type="GO" id="GO:0030313">
    <property type="term" value="C:cell envelope"/>
    <property type="evidence" value="ECO:0007669"/>
    <property type="project" value="UniProtKB-SubCell"/>
</dbReference>
<evidence type="ECO:0000256" key="1">
    <source>
        <dbReference type="ARBA" id="ARBA00004196"/>
    </source>
</evidence>
<dbReference type="KEGG" id="adp:NCTC12871_00031"/>
<dbReference type="GO" id="GO:0016020">
    <property type="term" value="C:membrane"/>
    <property type="evidence" value="ECO:0007669"/>
    <property type="project" value="InterPro"/>
</dbReference>
<dbReference type="Proteomes" id="UP000279799">
    <property type="component" value="Chromosome"/>
</dbReference>
<sequence>MKKLLLTTLLLTSTTAFAQNITFAMEATYPPFESTNVKGEIVGFDVDIAKAICKQIDATCSFKNEPFDALIPSLIRHRGGFDAAISAIDITPARARKVAFSIPYYTGGAAFIGNKADETMAQVKNVGVQNGTTYQQYIENQGDRYNMKSYASIQDAILDLTTGRIDAVFGDASTLGDAVKAQKGLHFIGDKVTDPKYFGHGFAIAVNKNNTALLEQLNKGITQIKANGEYQKIYNQWFK</sequence>
<dbReference type="InterPro" id="IPR001320">
    <property type="entry name" value="Iontro_rcpt_C"/>
</dbReference>
<dbReference type="Gene3D" id="3.40.190.10">
    <property type="entry name" value="Periplasmic binding protein-like II"/>
    <property type="match status" value="2"/>
</dbReference>
<feature type="domain" description="Solute-binding protein family 3/N-terminal" evidence="6">
    <location>
        <begin position="20"/>
        <end position="239"/>
    </location>
</feature>
<dbReference type="PANTHER" id="PTHR35936:SF20">
    <property type="entry name" value="ABC TRANSPORTER ARGININE-BINDING PROTEIN 2-RELATED"/>
    <property type="match status" value="1"/>
</dbReference>
<evidence type="ECO:0000256" key="4">
    <source>
        <dbReference type="RuleBase" id="RU003744"/>
    </source>
</evidence>
<evidence type="ECO:0000256" key="5">
    <source>
        <dbReference type="SAM" id="SignalP"/>
    </source>
</evidence>
<feature type="domain" description="Ionotropic glutamate receptor C-terminal" evidence="7">
    <location>
        <begin position="18"/>
        <end position="239"/>
    </location>
</feature>
<feature type="chain" id="PRO_5019255483" evidence="5">
    <location>
        <begin position="19"/>
        <end position="239"/>
    </location>
</feature>